<comment type="caution">
    <text evidence="4">The sequence shown here is derived from an EMBL/GenBank/DDBJ whole genome shotgun (WGS) entry which is preliminary data.</text>
</comment>
<dbReference type="CDD" id="cd17546">
    <property type="entry name" value="REC_hyHK_CKI1_RcsC-like"/>
    <property type="match status" value="1"/>
</dbReference>
<keyword evidence="5" id="KW-1185">Reference proteome</keyword>
<organism evidence="4 5">
    <name type="scientific">Aureobasidium vineae</name>
    <dbReference type="NCBI Taxonomy" id="2773715"/>
    <lineage>
        <taxon>Eukaryota</taxon>
        <taxon>Fungi</taxon>
        <taxon>Dikarya</taxon>
        <taxon>Ascomycota</taxon>
        <taxon>Pezizomycotina</taxon>
        <taxon>Dothideomycetes</taxon>
        <taxon>Dothideomycetidae</taxon>
        <taxon>Dothideales</taxon>
        <taxon>Saccotheciaceae</taxon>
        <taxon>Aureobasidium</taxon>
    </lineage>
</organism>
<protein>
    <recommendedName>
        <fullName evidence="3">Response regulatory domain-containing protein</fullName>
    </recommendedName>
</protein>
<keyword evidence="1" id="KW-0597">Phosphoprotein</keyword>
<dbReference type="Gene3D" id="3.40.50.2300">
    <property type="match status" value="1"/>
</dbReference>
<dbReference type="SUPFAM" id="SSF52172">
    <property type="entry name" value="CheY-like"/>
    <property type="match status" value="1"/>
</dbReference>
<evidence type="ECO:0000256" key="1">
    <source>
        <dbReference type="ARBA" id="ARBA00022553"/>
    </source>
</evidence>
<comment type="caution">
    <text evidence="2">Lacks conserved residue(s) required for the propagation of feature annotation.</text>
</comment>
<dbReference type="InterPro" id="IPR001789">
    <property type="entry name" value="Sig_transdc_resp-reg_receiver"/>
</dbReference>
<evidence type="ECO:0000313" key="4">
    <source>
        <dbReference type="EMBL" id="CAD0084338.1"/>
    </source>
</evidence>
<proteinExistence type="predicted"/>
<gene>
    <name evidence="4" type="ORF">AWRI4619_LOCUS2905</name>
</gene>
<reference evidence="4" key="1">
    <citation type="submission" date="2020-06" db="EMBL/GenBank/DDBJ databases">
        <authorList>
            <person name="Onetto C."/>
        </authorList>
    </citation>
    <scope>NUCLEOTIDE SEQUENCE</scope>
</reference>
<dbReference type="AlphaFoldDB" id="A0A9N8JAI6"/>
<sequence length="72" mass="8042">MDGLTCVRRIREYEATGQIISHVPVIAITANARSEQINIAMEAGMDTVVTKPFRIPDLVPRMQSLLSEYPAR</sequence>
<dbReference type="PROSITE" id="PS50110">
    <property type="entry name" value="RESPONSE_REGULATORY"/>
    <property type="match status" value="1"/>
</dbReference>
<dbReference type="InterPro" id="IPR011006">
    <property type="entry name" value="CheY-like_superfamily"/>
</dbReference>
<feature type="domain" description="Response regulatory" evidence="3">
    <location>
        <begin position="1"/>
        <end position="66"/>
    </location>
</feature>
<evidence type="ECO:0000256" key="2">
    <source>
        <dbReference type="PROSITE-ProRule" id="PRU00169"/>
    </source>
</evidence>
<dbReference type="Pfam" id="PF00072">
    <property type="entry name" value="Response_reg"/>
    <property type="match status" value="1"/>
</dbReference>
<name>A0A9N8JAI6_9PEZI</name>
<dbReference type="EMBL" id="CAIJEN010000003">
    <property type="protein sequence ID" value="CAD0084338.1"/>
    <property type="molecule type" value="Genomic_DNA"/>
</dbReference>
<dbReference type="PANTHER" id="PTHR45339:SF5">
    <property type="entry name" value="HISTIDINE KINASE"/>
    <property type="match status" value="1"/>
</dbReference>
<evidence type="ECO:0000259" key="3">
    <source>
        <dbReference type="PROSITE" id="PS50110"/>
    </source>
</evidence>
<dbReference type="Proteomes" id="UP000716446">
    <property type="component" value="Unassembled WGS sequence"/>
</dbReference>
<evidence type="ECO:0000313" key="5">
    <source>
        <dbReference type="Proteomes" id="UP000716446"/>
    </source>
</evidence>
<dbReference type="PANTHER" id="PTHR45339">
    <property type="entry name" value="HYBRID SIGNAL TRANSDUCTION HISTIDINE KINASE J"/>
    <property type="match status" value="1"/>
</dbReference>
<dbReference type="GO" id="GO:0000160">
    <property type="term" value="P:phosphorelay signal transduction system"/>
    <property type="evidence" value="ECO:0007669"/>
    <property type="project" value="InterPro"/>
</dbReference>
<accession>A0A9N8JAI6</accession>